<dbReference type="GO" id="GO:0016020">
    <property type="term" value="C:membrane"/>
    <property type="evidence" value="ECO:0007669"/>
    <property type="project" value="UniProtKB-SubCell"/>
</dbReference>
<organism evidence="7 8">
    <name type="scientific">Meganyctiphanes norvegica</name>
    <name type="common">Northern krill</name>
    <name type="synonym">Thysanopoda norvegica</name>
    <dbReference type="NCBI Taxonomy" id="48144"/>
    <lineage>
        <taxon>Eukaryota</taxon>
        <taxon>Metazoa</taxon>
        <taxon>Ecdysozoa</taxon>
        <taxon>Arthropoda</taxon>
        <taxon>Crustacea</taxon>
        <taxon>Multicrustacea</taxon>
        <taxon>Malacostraca</taxon>
        <taxon>Eumalacostraca</taxon>
        <taxon>Eucarida</taxon>
        <taxon>Euphausiacea</taxon>
        <taxon>Euphausiidae</taxon>
        <taxon>Meganyctiphanes</taxon>
    </lineage>
</organism>
<keyword evidence="3 6" id="KW-0328">Glycosyltransferase</keyword>
<evidence type="ECO:0000256" key="1">
    <source>
        <dbReference type="ARBA" id="ARBA00004370"/>
    </source>
</evidence>
<dbReference type="InterPro" id="IPR008166">
    <property type="entry name" value="Glyco_transf_92"/>
</dbReference>
<keyword evidence="8" id="KW-1185">Reference proteome</keyword>
<evidence type="ECO:0000256" key="5">
    <source>
        <dbReference type="ARBA" id="ARBA00023136"/>
    </source>
</evidence>
<keyword evidence="4 6" id="KW-0808">Transferase</keyword>
<evidence type="ECO:0000313" key="7">
    <source>
        <dbReference type="EMBL" id="CAL4110174.1"/>
    </source>
</evidence>
<dbReference type="EC" id="2.4.1.-" evidence="6"/>
<accession>A0AAV2R396</accession>
<dbReference type="Pfam" id="PF01697">
    <property type="entry name" value="Glyco_transf_92"/>
    <property type="match status" value="1"/>
</dbReference>
<proteinExistence type="inferred from homology"/>
<comment type="similarity">
    <text evidence="2 6">Belongs to the glycosyltransferase 92 family.</text>
</comment>
<evidence type="ECO:0000256" key="6">
    <source>
        <dbReference type="RuleBase" id="RU366017"/>
    </source>
</evidence>
<comment type="subcellular location">
    <subcellularLocation>
        <location evidence="1">Membrane</location>
    </subcellularLocation>
</comment>
<protein>
    <recommendedName>
        <fullName evidence="6">Glycosyltransferase family 92 protein</fullName>
        <ecNumber evidence="6">2.4.1.-</ecNumber>
    </recommendedName>
</protein>
<evidence type="ECO:0000256" key="4">
    <source>
        <dbReference type="ARBA" id="ARBA00022679"/>
    </source>
</evidence>
<dbReference type="Proteomes" id="UP001497623">
    <property type="component" value="Unassembled WGS sequence"/>
</dbReference>
<dbReference type="GO" id="GO:0016757">
    <property type="term" value="F:glycosyltransferase activity"/>
    <property type="evidence" value="ECO:0007669"/>
    <property type="project" value="UniProtKB-UniRule"/>
</dbReference>
<sequence length="165" mass="19594">MEVFETPVHTYILTCYIPSEHRTYIPSAVSLVEHECDHATNVLRVKYSLPKDGAKENYAISIKCIDYPYQDFSFYLIEYIELAKFMGVHKRFIYKYDVHPNMSKVLRYSENQNQVKVIPMTIPGTRSNIHGIIYEIVKTDTIEKLMYERIPHNDCFYNNIYKNNY</sequence>
<evidence type="ECO:0000256" key="2">
    <source>
        <dbReference type="ARBA" id="ARBA00007647"/>
    </source>
</evidence>
<comment type="caution">
    <text evidence="7">The sequence shown here is derived from an EMBL/GenBank/DDBJ whole genome shotgun (WGS) entry which is preliminary data.</text>
</comment>
<evidence type="ECO:0000256" key="3">
    <source>
        <dbReference type="ARBA" id="ARBA00022676"/>
    </source>
</evidence>
<evidence type="ECO:0000313" key="8">
    <source>
        <dbReference type="Proteomes" id="UP001497623"/>
    </source>
</evidence>
<gene>
    <name evidence="7" type="ORF">MNOR_LOCUS19349</name>
</gene>
<dbReference type="AlphaFoldDB" id="A0AAV2R396"/>
<reference evidence="7 8" key="1">
    <citation type="submission" date="2024-05" db="EMBL/GenBank/DDBJ databases">
        <authorList>
            <person name="Wallberg A."/>
        </authorList>
    </citation>
    <scope>NUCLEOTIDE SEQUENCE [LARGE SCALE GENOMIC DNA]</scope>
</reference>
<keyword evidence="5" id="KW-0472">Membrane</keyword>
<dbReference type="EMBL" id="CAXKWB010014323">
    <property type="protein sequence ID" value="CAL4110174.1"/>
    <property type="molecule type" value="Genomic_DNA"/>
</dbReference>
<name>A0AAV2R396_MEGNR</name>